<organism evidence="1 2">
    <name type="scientific">Chitinophaga fulva</name>
    <dbReference type="NCBI Taxonomy" id="2728842"/>
    <lineage>
        <taxon>Bacteria</taxon>
        <taxon>Pseudomonadati</taxon>
        <taxon>Bacteroidota</taxon>
        <taxon>Chitinophagia</taxon>
        <taxon>Chitinophagales</taxon>
        <taxon>Chitinophagaceae</taxon>
        <taxon>Chitinophaga</taxon>
    </lineage>
</organism>
<accession>A0A848GQQ4</accession>
<evidence type="ECO:0000313" key="1">
    <source>
        <dbReference type="EMBL" id="NML40307.1"/>
    </source>
</evidence>
<evidence type="ECO:0000313" key="2">
    <source>
        <dbReference type="Proteomes" id="UP000583266"/>
    </source>
</evidence>
<name>A0A848GQQ4_9BACT</name>
<dbReference type="EMBL" id="JABBGC010000003">
    <property type="protein sequence ID" value="NML40307.1"/>
    <property type="molecule type" value="Genomic_DNA"/>
</dbReference>
<sequence length="196" mass="23060">MSADPQKISFALEEELADAPVAFMEKYQHLLVQMAVPDDFFSICIFAGEQQVRVFEKLFGKHEDCRLLTGTMISLAPVIYQIETEKQLADAKQTIIEGNVNDGTDTFSYQMIQYRTVYPDQQLLYFEQHGYQRKQMNFRFYEDFINDHLYFSKADVLRAFEYLEPWKEAGKETVRNFQENFIDNFEEGASVFFPGW</sequence>
<gene>
    <name evidence="1" type="ORF">HHL17_24130</name>
</gene>
<reference evidence="1 2" key="1">
    <citation type="submission" date="2020-04" db="EMBL/GenBank/DDBJ databases">
        <title>Chitinophaga sp. G-6-1-13 sp. nov., isolated from soil.</title>
        <authorList>
            <person name="Dahal R.H."/>
            <person name="Chaudhary D.K."/>
        </authorList>
    </citation>
    <scope>NUCLEOTIDE SEQUENCE [LARGE SCALE GENOMIC DNA]</scope>
    <source>
        <strain evidence="1 2">G-6-1-13</strain>
    </source>
</reference>
<comment type="caution">
    <text evidence="1">The sequence shown here is derived from an EMBL/GenBank/DDBJ whole genome shotgun (WGS) entry which is preliminary data.</text>
</comment>
<keyword evidence="2" id="KW-1185">Reference proteome</keyword>
<proteinExistence type="predicted"/>
<dbReference type="RefSeq" id="WP_169227416.1">
    <property type="nucleotide sequence ID" value="NZ_JABBGC010000003.1"/>
</dbReference>
<protein>
    <submittedName>
        <fullName evidence="1">Uncharacterized protein</fullName>
    </submittedName>
</protein>
<dbReference type="AlphaFoldDB" id="A0A848GQQ4"/>
<dbReference type="Proteomes" id="UP000583266">
    <property type="component" value="Unassembled WGS sequence"/>
</dbReference>